<evidence type="ECO:0000313" key="2">
    <source>
        <dbReference type="Proteomes" id="UP000582231"/>
    </source>
</evidence>
<name>A0A852RX28_9ACTN</name>
<protein>
    <submittedName>
        <fullName evidence="1">Putative repeat protein (TIGR04076 family)</fullName>
    </submittedName>
</protein>
<dbReference type="RefSeq" id="WP_179727261.1">
    <property type="nucleotide sequence ID" value="NZ_BAABEF010000001.1"/>
</dbReference>
<dbReference type="AlphaFoldDB" id="A0A852RX28"/>
<gene>
    <name evidence="1" type="ORF">BJ958_002648</name>
</gene>
<accession>A0A852RX28</accession>
<dbReference type="EMBL" id="JACCBF010000001">
    <property type="protein sequence ID" value="NYD31102.1"/>
    <property type="molecule type" value="Genomic_DNA"/>
</dbReference>
<dbReference type="NCBIfam" id="TIGR04076">
    <property type="entry name" value="TIGR04076 family protein"/>
    <property type="match status" value="1"/>
</dbReference>
<organism evidence="1 2">
    <name type="scientific">Nocardioides kongjuensis</name>
    <dbReference type="NCBI Taxonomy" id="349522"/>
    <lineage>
        <taxon>Bacteria</taxon>
        <taxon>Bacillati</taxon>
        <taxon>Actinomycetota</taxon>
        <taxon>Actinomycetes</taxon>
        <taxon>Propionibacteriales</taxon>
        <taxon>Nocardioidaceae</taxon>
        <taxon>Nocardioides</taxon>
    </lineage>
</organism>
<proteinExistence type="predicted"/>
<evidence type="ECO:0000313" key="1">
    <source>
        <dbReference type="EMBL" id="NYD31102.1"/>
    </source>
</evidence>
<comment type="caution">
    <text evidence="1">The sequence shown here is derived from an EMBL/GenBank/DDBJ whole genome shotgun (WGS) entry which is preliminary data.</text>
</comment>
<keyword evidence="2" id="KW-1185">Reference proteome</keyword>
<dbReference type="InterPro" id="IPR023811">
    <property type="entry name" value="CHP04076"/>
</dbReference>
<dbReference type="Proteomes" id="UP000582231">
    <property type="component" value="Unassembled WGS sequence"/>
</dbReference>
<sequence>MSDEPTVELYDLRVVVERIEGRSICGLSVGDHFDVSGTDEVRIPDGKHFCMYAMQAVFPMISAKQRPLAEHDWMACDAHATCPDPDERVVMRIERTALRRHRAADLM</sequence>
<reference evidence="1 2" key="1">
    <citation type="submission" date="2020-07" db="EMBL/GenBank/DDBJ databases">
        <title>Sequencing the genomes of 1000 actinobacteria strains.</title>
        <authorList>
            <person name="Klenk H.-P."/>
        </authorList>
    </citation>
    <scope>NUCLEOTIDE SEQUENCE [LARGE SCALE GENOMIC DNA]</scope>
    <source>
        <strain evidence="1 2">DSM 19082</strain>
    </source>
</reference>